<keyword evidence="1" id="KW-0812">Transmembrane</keyword>
<keyword evidence="3" id="KW-1185">Reference proteome</keyword>
<protein>
    <recommendedName>
        <fullName evidence="4">Transmembrane protein</fullName>
    </recommendedName>
</protein>
<dbReference type="Proteomes" id="UP000050525">
    <property type="component" value="Unassembled WGS sequence"/>
</dbReference>
<dbReference type="AlphaFoldDB" id="A0A151PF73"/>
<sequence>MYNVIGCGKQCSLYVFLHTVQQQQGSTAYSFAAGLQCKESFTNDSSLSNEKIERIIITPTRPSSNIKKSCSRRDKEKRKAEEYHLVLNIFIHGSVGYIYMIIVNSLFW</sequence>
<keyword evidence="1" id="KW-1133">Transmembrane helix</keyword>
<organism evidence="2 3">
    <name type="scientific">Alligator mississippiensis</name>
    <name type="common">American alligator</name>
    <dbReference type="NCBI Taxonomy" id="8496"/>
    <lineage>
        <taxon>Eukaryota</taxon>
        <taxon>Metazoa</taxon>
        <taxon>Chordata</taxon>
        <taxon>Craniata</taxon>
        <taxon>Vertebrata</taxon>
        <taxon>Euteleostomi</taxon>
        <taxon>Archelosauria</taxon>
        <taxon>Archosauria</taxon>
        <taxon>Crocodylia</taxon>
        <taxon>Alligatoridae</taxon>
        <taxon>Alligatorinae</taxon>
        <taxon>Alligator</taxon>
    </lineage>
</organism>
<accession>A0A151PF73</accession>
<evidence type="ECO:0000256" key="1">
    <source>
        <dbReference type="SAM" id="Phobius"/>
    </source>
</evidence>
<dbReference type="EMBL" id="AKHW03000416">
    <property type="protein sequence ID" value="KYO47632.1"/>
    <property type="molecule type" value="Genomic_DNA"/>
</dbReference>
<comment type="caution">
    <text evidence="2">The sequence shown here is derived from an EMBL/GenBank/DDBJ whole genome shotgun (WGS) entry which is preliminary data.</text>
</comment>
<proteinExistence type="predicted"/>
<reference evidence="2 3" key="1">
    <citation type="journal article" date="2012" name="Genome Biol.">
        <title>Sequencing three crocodilian genomes to illuminate the evolution of archosaurs and amniotes.</title>
        <authorList>
            <person name="St John J.A."/>
            <person name="Braun E.L."/>
            <person name="Isberg S.R."/>
            <person name="Miles L.G."/>
            <person name="Chong A.Y."/>
            <person name="Gongora J."/>
            <person name="Dalzell P."/>
            <person name="Moran C."/>
            <person name="Bed'hom B."/>
            <person name="Abzhanov A."/>
            <person name="Burgess S.C."/>
            <person name="Cooksey A.M."/>
            <person name="Castoe T.A."/>
            <person name="Crawford N.G."/>
            <person name="Densmore L.D."/>
            <person name="Drew J.C."/>
            <person name="Edwards S.V."/>
            <person name="Faircloth B.C."/>
            <person name="Fujita M.K."/>
            <person name="Greenwold M.J."/>
            <person name="Hoffmann F.G."/>
            <person name="Howard J.M."/>
            <person name="Iguchi T."/>
            <person name="Janes D.E."/>
            <person name="Khan S.Y."/>
            <person name="Kohno S."/>
            <person name="de Koning A.J."/>
            <person name="Lance S.L."/>
            <person name="McCarthy F.M."/>
            <person name="McCormack J.E."/>
            <person name="Merchant M.E."/>
            <person name="Peterson D.G."/>
            <person name="Pollock D.D."/>
            <person name="Pourmand N."/>
            <person name="Raney B.J."/>
            <person name="Roessler K.A."/>
            <person name="Sanford J.R."/>
            <person name="Sawyer R.H."/>
            <person name="Schmidt C.J."/>
            <person name="Triplett E.W."/>
            <person name="Tuberville T.D."/>
            <person name="Venegas-Anaya M."/>
            <person name="Howard J.T."/>
            <person name="Jarvis E.D."/>
            <person name="Guillette L.J.Jr."/>
            <person name="Glenn T.C."/>
            <person name="Green R.E."/>
            <person name="Ray D.A."/>
        </authorList>
    </citation>
    <scope>NUCLEOTIDE SEQUENCE [LARGE SCALE GENOMIC DNA]</scope>
    <source>
        <strain evidence="2">KSC_2009_1</strain>
    </source>
</reference>
<feature type="transmembrane region" description="Helical" evidence="1">
    <location>
        <begin position="85"/>
        <end position="107"/>
    </location>
</feature>
<evidence type="ECO:0000313" key="2">
    <source>
        <dbReference type="EMBL" id="KYO47632.1"/>
    </source>
</evidence>
<gene>
    <name evidence="2" type="ORF">Y1Q_0019731</name>
</gene>
<evidence type="ECO:0000313" key="3">
    <source>
        <dbReference type="Proteomes" id="UP000050525"/>
    </source>
</evidence>
<evidence type="ECO:0008006" key="4">
    <source>
        <dbReference type="Google" id="ProtNLM"/>
    </source>
</evidence>
<name>A0A151PF73_ALLMI</name>
<keyword evidence="1" id="KW-0472">Membrane</keyword>